<name>A0A9P9G860_FUSRE</name>
<sequence>MAITRRSGKHTHNGPSANSFSSISTELRQQQQCYPEGRRRSKRIVALTSARARPTRSSGKLPAIPTNSAVDLSQARSHRHRNSDLSQHRERPCKSICNNRAKRHIGNLKRFNMACERSANKTLAIWESWDATDGESPLKMKRNAALVTTDIQTSHDFIEHFEDVGGDNKPKLYKHKTIQRLNESVLRRSLGLPIGKLARFGRATGRIIGIGSLFIEGGCRRWKDSNNQEHARLDALEPDGDVEVEQRFLTVEASRDGDVSDLRIRSDQKTRLIDPLESKMPLNVTFSYSGLVSPFSRPKNLNVLCEIGRFHKQHNAIMEFRFVNEHDPVALRRRRLQAQRTQRYRQRQKEKECIEPSIYQVESSQTVDSAADNSMELTQNSELAFA</sequence>
<feature type="compositionally biased region" description="Polar residues" evidence="1">
    <location>
        <begin position="13"/>
        <end position="33"/>
    </location>
</feature>
<feature type="compositionally biased region" description="Polar residues" evidence="1">
    <location>
        <begin position="65"/>
        <end position="75"/>
    </location>
</feature>
<dbReference type="Proteomes" id="UP000720189">
    <property type="component" value="Unassembled WGS sequence"/>
</dbReference>
<dbReference type="EMBL" id="JAGMUX010000018">
    <property type="protein sequence ID" value="KAH7233978.1"/>
    <property type="molecule type" value="Genomic_DNA"/>
</dbReference>
<gene>
    <name evidence="2" type="ORF">BKA55DRAFT_710154</name>
</gene>
<evidence type="ECO:0000256" key="1">
    <source>
        <dbReference type="SAM" id="MobiDB-lite"/>
    </source>
</evidence>
<evidence type="ECO:0000313" key="3">
    <source>
        <dbReference type="Proteomes" id="UP000720189"/>
    </source>
</evidence>
<dbReference type="OrthoDB" id="5052757at2759"/>
<dbReference type="RefSeq" id="XP_046044323.1">
    <property type="nucleotide sequence ID" value="XM_046200776.1"/>
</dbReference>
<dbReference type="GeneID" id="70230730"/>
<feature type="region of interest" description="Disordered" evidence="1">
    <location>
        <begin position="1"/>
        <end position="91"/>
    </location>
</feature>
<keyword evidence="3" id="KW-1185">Reference proteome</keyword>
<feature type="compositionally biased region" description="Basic and acidic residues" evidence="1">
    <location>
        <begin position="82"/>
        <end position="91"/>
    </location>
</feature>
<reference evidence="2" key="1">
    <citation type="journal article" date="2021" name="Nat. Commun.">
        <title>Genetic determinants of endophytism in the Arabidopsis root mycobiome.</title>
        <authorList>
            <person name="Mesny F."/>
            <person name="Miyauchi S."/>
            <person name="Thiergart T."/>
            <person name="Pickel B."/>
            <person name="Atanasova L."/>
            <person name="Karlsson M."/>
            <person name="Huettel B."/>
            <person name="Barry K.W."/>
            <person name="Haridas S."/>
            <person name="Chen C."/>
            <person name="Bauer D."/>
            <person name="Andreopoulos W."/>
            <person name="Pangilinan J."/>
            <person name="LaButti K."/>
            <person name="Riley R."/>
            <person name="Lipzen A."/>
            <person name="Clum A."/>
            <person name="Drula E."/>
            <person name="Henrissat B."/>
            <person name="Kohler A."/>
            <person name="Grigoriev I.V."/>
            <person name="Martin F.M."/>
            <person name="Hacquard S."/>
        </authorList>
    </citation>
    <scope>NUCLEOTIDE SEQUENCE</scope>
    <source>
        <strain evidence="2">MPI-CAGE-AT-0023</strain>
    </source>
</reference>
<proteinExistence type="predicted"/>
<protein>
    <submittedName>
        <fullName evidence="2">Uncharacterized protein</fullName>
    </submittedName>
</protein>
<dbReference type="AlphaFoldDB" id="A0A9P9G860"/>
<evidence type="ECO:0000313" key="2">
    <source>
        <dbReference type="EMBL" id="KAH7233978.1"/>
    </source>
</evidence>
<feature type="compositionally biased region" description="Basic residues" evidence="1">
    <location>
        <begin position="1"/>
        <end position="12"/>
    </location>
</feature>
<accession>A0A9P9G860</accession>
<organism evidence="2 3">
    <name type="scientific">Fusarium redolens</name>
    <dbReference type="NCBI Taxonomy" id="48865"/>
    <lineage>
        <taxon>Eukaryota</taxon>
        <taxon>Fungi</taxon>
        <taxon>Dikarya</taxon>
        <taxon>Ascomycota</taxon>
        <taxon>Pezizomycotina</taxon>
        <taxon>Sordariomycetes</taxon>
        <taxon>Hypocreomycetidae</taxon>
        <taxon>Hypocreales</taxon>
        <taxon>Nectriaceae</taxon>
        <taxon>Fusarium</taxon>
        <taxon>Fusarium redolens species complex</taxon>
    </lineage>
</organism>
<comment type="caution">
    <text evidence="2">The sequence shown here is derived from an EMBL/GenBank/DDBJ whole genome shotgun (WGS) entry which is preliminary data.</text>
</comment>